<evidence type="ECO:0000256" key="3">
    <source>
        <dbReference type="ARBA" id="ARBA00022989"/>
    </source>
</evidence>
<dbReference type="GO" id="GO:0016020">
    <property type="term" value="C:membrane"/>
    <property type="evidence" value="ECO:0007669"/>
    <property type="project" value="UniProtKB-SubCell"/>
</dbReference>
<comment type="similarity">
    <text evidence="5">Belongs to the SAT4 family.</text>
</comment>
<evidence type="ECO:0000313" key="8">
    <source>
        <dbReference type="EMBL" id="KAF2416993.1"/>
    </source>
</evidence>
<evidence type="ECO:0000256" key="1">
    <source>
        <dbReference type="ARBA" id="ARBA00004141"/>
    </source>
</evidence>
<comment type="caution">
    <text evidence="8">The sequence shown here is derived from an EMBL/GenBank/DDBJ whole genome shotgun (WGS) entry which is preliminary data.</text>
</comment>
<keyword evidence="4 6" id="KW-0472">Membrane</keyword>
<organism evidence="8 9">
    <name type="scientific">Tothia fuscella</name>
    <dbReference type="NCBI Taxonomy" id="1048955"/>
    <lineage>
        <taxon>Eukaryota</taxon>
        <taxon>Fungi</taxon>
        <taxon>Dikarya</taxon>
        <taxon>Ascomycota</taxon>
        <taxon>Pezizomycotina</taxon>
        <taxon>Dothideomycetes</taxon>
        <taxon>Pleosporomycetidae</taxon>
        <taxon>Venturiales</taxon>
        <taxon>Cylindrosympodiaceae</taxon>
        <taxon>Tothia</taxon>
    </lineage>
</organism>
<name>A0A9P4NEK3_9PEZI</name>
<dbReference type="AlphaFoldDB" id="A0A9P4NEK3"/>
<evidence type="ECO:0000259" key="7">
    <source>
        <dbReference type="Pfam" id="PF20684"/>
    </source>
</evidence>
<feature type="transmembrane region" description="Helical" evidence="6">
    <location>
        <begin position="219"/>
        <end position="241"/>
    </location>
</feature>
<dbReference type="EMBL" id="MU007146">
    <property type="protein sequence ID" value="KAF2416993.1"/>
    <property type="molecule type" value="Genomic_DNA"/>
</dbReference>
<feature type="transmembrane region" description="Helical" evidence="6">
    <location>
        <begin position="46"/>
        <end position="66"/>
    </location>
</feature>
<dbReference type="InterPro" id="IPR052337">
    <property type="entry name" value="SAT4-like"/>
</dbReference>
<keyword evidence="3 6" id="KW-1133">Transmembrane helix</keyword>
<accession>A0A9P4NEK3</accession>
<proteinExistence type="inferred from homology"/>
<dbReference type="PANTHER" id="PTHR33048:SF96">
    <property type="entry name" value="INTEGRAL MEMBRANE PROTEIN"/>
    <property type="match status" value="1"/>
</dbReference>
<feature type="transmembrane region" description="Helical" evidence="6">
    <location>
        <begin position="253"/>
        <end position="274"/>
    </location>
</feature>
<dbReference type="Proteomes" id="UP000800235">
    <property type="component" value="Unassembled WGS sequence"/>
</dbReference>
<evidence type="ECO:0000313" key="9">
    <source>
        <dbReference type="Proteomes" id="UP000800235"/>
    </source>
</evidence>
<feature type="transmembrane region" description="Helical" evidence="6">
    <location>
        <begin position="185"/>
        <end position="207"/>
    </location>
</feature>
<dbReference type="OrthoDB" id="4682787at2759"/>
<keyword evidence="9" id="KW-1185">Reference proteome</keyword>
<feature type="transmembrane region" description="Helical" evidence="6">
    <location>
        <begin position="15"/>
        <end position="34"/>
    </location>
</feature>
<dbReference type="InterPro" id="IPR049326">
    <property type="entry name" value="Rhodopsin_dom_fungi"/>
</dbReference>
<evidence type="ECO:0000256" key="5">
    <source>
        <dbReference type="ARBA" id="ARBA00038359"/>
    </source>
</evidence>
<evidence type="ECO:0000256" key="4">
    <source>
        <dbReference type="ARBA" id="ARBA00023136"/>
    </source>
</evidence>
<feature type="transmembrane region" description="Helical" evidence="6">
    <location>
        <begin position="130"/>
        <end position="152"/>
    </location>
</feature>
<dbReference type="Pfam" id="PF20684">
    <property type="entry name" value="Fung_rhodopsin"/>
    <property type="match status" value="1"/>
</dbReference>
<gene>
    <name evidence="8" type="ORF">EJ08DRAFT_703515</name>
</gene>
<protein>
    <recommendedName>
        <fullName evidence="7">Rhodopsin domain-containing protein</fullName>
    </recommendedName>
</protein>
<feature type="transmembrane region" description="Helical" evidence="6">
    <location>
        <begin position="96"/>
        <end position="118"/>
    </location>
</feature>
<dbReference type="PANTHER" id="PTHR33048">
    <property type="entry name" value="PTH11-LIKE INTEGRAL MEMBRANE PROTEIN (AFU_ORTHOLOGUE AFUA_5G11245)"/>
    <property type="match status" value="1"/>
</dbReference>
<sequence>MTFPSKDGSNYTDSVVALVLLPLIWIFISIRIHIRGFITKQLGWDDITAVIAVIIYTLECVSVWLLNAVSSSAQQSPGGPTQDKVILKFKWYLTTASAYTVSCFFVKLSLGLGFLRILKFRHIDPHWERLACYAVIAISCAVNLQLFFVVIFECAAQGYMPQDAAYALALRICPLANKHVLISTYIQSVVSVIVDFILVLLPIPSIMKSIMDRRTRTSIIGILVLGVVGSIASIIKVAYIHTFFSKDANVGSVGIVVANVEIGAFLIFGCLATFHPLLTRHTSATSEGFSHSESFHIESFDMVHSEPKSGSSSRQHE</sequence>
<comment type="subcellular location">
    <subcellularLocation>
        <location evidence="1">Membrane</location>
        <topology evidence="1">Multi-pass membrane protein</topology>
    </subcellularLocation>
</comment>
<evidence type="ECO:0000256" key="6">
    <source>
        <dbReference type="SAM" id="Phobius"/>
    </source>
</evidence>
<feature type="domain" description="Rhodopsin" evidence="7">
    <location>
        <begin position="30"/>
        <end position="280"/>
    </location>
</feature>
<evidence type="ECO:0000256" key="2">
    <source>
        <dbReference type="ARBA" id="ARBA00022692"/>
    </source>
</evidence>
<keyword evidence="2 6" id="KW-0812">Transmembrane</keyword>
<reference evidence="8" key="1">
    <citation type="journal article" date="2020" name="Stud. Mycol.">
        <title>101 Dothideomycetes genomes: a test case for predicting lifestyles and emergence of pathogens.</title>
        <authorList>
            <person name="Haridas S."/>
            <person name="Albert R."/>
            <person name="Binder M."/>
            <person name="Bloem J."/>
            <person name="Labutti K."/>
            <person name="Salamov A."/>
            <person name="Andreopoulos B."/>
            <person name="Baker S."/>
            <person name="Barry K."/>
            <person name="Bills G."/>
            <person name="Bluhm B."/>
            <person name="Cannon C."/>
            <person name="Castanera R."/>
            <person name="Culley D."/>
            <person name="Daum C."/>
            <person name="Ezra D."/>
            <person name="Gonzalez J."/>
            <person name="Henrissat B."/>
            <person name="Kuo A."/>
            <person name="Liang C."/>
            <person name="Lipzen A."/>
            <person name="Lutzoni F."/>
            <person name="Magnuson J."/>
            <person name="Mondo S."/>
            <person name="Nolan M."/>
            <person name="Ohm R."/>
            <person name="Pangilinan J."/>
            <person name="Park H.-J."/>
            <person name="Ramirez L."/>
            <person name="Alfaro M."/>
            <person name="Sun H."/>
            <person name="Tritt A."/>
            <person name="Yoshinaga Y."/>
            <person name="Zwiers L.-H."/>
            <person name="Turgeon B."/>
            <person name="Goodwin S."/>
            <person name="Spatafora J."/>
            <person name="Crous P."/>
            <person name="Grigoriev I."/>
        </authorList>
    </citation>
    <scope>NUCLEOTIDE SEQUENCE</scope>
    <source>
        <strain evidence="8">CBS 130266</strain>
    </source>
</reference>